<dbReference type="InterPro" id="IPR039567">
    <property type="entry name" value="Gly-zipper"/>
</dbReference>
<comment type="caution">
    <text evidence="4">The sequence shown here is derived from an EMBL/GenBank/DDBJ whole genome shotgun (WGS) entry which is preliminary data.</text>
</comment>
<dbReference type="Gene3D" id="3.30.1330.60">
    <property type="entry name" value="OmpA-like domain"/>
    <property type="match status" value="1"/>
</dbReference>
<dbReference type="PANTHER" id="PTHR30329">
    <property type="entry name" value="STATOR ELEMENT OF FLAGELLAR MOTOR COMPLEX"/>
    <property type="match status" value="1"/>
</dbReference>
<dbReference type="Proteomes" id="UP000297225">
    <property type="component" value="Unassembled WGS sequence"/>
</dbReference>
<sequence>MSKIKGFLSVSIVTIGLILSGCGASNSLKGAGIGAAAGAAIGAGIGRVAGNTGIGAIIGTAIGGAAGGIIGNQMDKQAKELEQQIPDATVETVNNGEAIRVTFDSGILFPVNSSTLNASSREALRKFAENMNANPDTDIKIVGHTDKTGRYEYNMQLSRERAMSVLNFLRAQRVESARMMSEGVGPDQPVTMGDSKADLAKNRRVEIFILPNAKMIKEAKEAAKK</sequence>
<dbReference type="GO" id="GO:0009279">
    <property type="term" value="C:cell outer membrane"/>
    <property type="evidence" value="ECO:0007669"/>
    <property type="project" value="UniProtKB-SubCell"/>
</dbReference>
<evidence type="ECO:0000313" key="5">
    <source>
        <dbReference type="Proteomes" id="UP000297225"/>
    </source>
</evidence>
<keyword evidence="2" id="KW-0472">Membrane</keyword>
<comment type="subcellular location">
    <subcellularLocation>
        <location evidence="1">Cell outer membrane</location>
    </subcellularLocation>
</comment>
<evidence type="ECO:0000256" key="3">
    <source>
        <dbReference type="ARBA" id="ARBA00023237"/>
    </source>
</evidence>
<dbReference type="PRINTS" id="PR01021">
    <property type="entry name" value="OMPADOMAIN"/>
</dbReference>
<dbReference type="STRING" id="1122973.GCA_000379925_00902"/>
<dbReference type="InterPro" id="IPR036737">
    <property type="entry name" value="OmpA-like_sf"/>
</dbReference>
<dbReference type="InterPro" id="IPR006664">
    <property type="entry name" value="OMP_bac"/>
</dbReference>
<protein>
    <submittedName>
        <fullName evidence="4">OmpA family protein</fullName>
    </submittedName>
</protein>
<dbReference type="CDD" id="cd07185">
    <property type="entry name" value="OmpA_C-like"/>
    <property type="match status" value="1"/>
</dbReference>
<proteinExistence type="predicted"/>
<dbReference type="PROSITE" id="PS51257">
    <property type="entry name" value="PROKAR_LIPOPROTEIN"/>
    <property type="match status" value="1"/>
</dbReference>
<keyword evidence="5" id="KW-1185">Reference proteome</keyword>
<dbReference type="EMBL" id="SPNC01000045">
    <property type="protein sequence ID" value="TFH95574.1"/>
    <property type="molecule type" value="Genomic_DNA"/>
</dbReference>
<organism evidence="4 5">
    <name type="scientific">Porphyromonas levii</name>
    <dbReference type="NCBI Taxonomy" id="28114"/>
    <lineage>
        <taxon>Bacteria</taxon>
        <taxon>Pseudomonadati</taxon>
        <taxon>Bacteroidota</taxon>
        <taxon>Bacteroidia</taxon>
        <taxon>Bacteroidales</taxon>
        <taxon>Porphyromonadaceae</taxon>
        <taxon>Porphyromonas</taxon>
    </lineage>
</organism>
<dbReference type="AlphaFoldDB" id="A0A4Y8WPJ9"/>
<keyword evidence="3" id="KW-0998">Cell outer membrane</keyword>
<reference evidence="4 5" key="1">
    <citation type="submission" date="2019-03" db="EMBL/GenBank/DDBJ databases">
        <title>Porphyromonas levii Isolated from the Uterus of Dairy Cows.</title>
        <authorList>
            <person name="Francis A.M."/>
        </authorList>
    </citation>
    <scope>NUCLEOTIDE SEQUENCE [LARGE SCALE GENOMIC DNA]</scope>
    <source>
        <strain evidence="4 5">AF5678</strain>
    </source>
</reference>
<dbReference type="PROSITE" id="PS51123">
    <property type="entry name" value="OMPA_2"/>
    <property type="match status" value="1"/>
</dbReference>
<dbReference type="Pfam" id="PF13488">
    <property type="entry name" value="Gly-zipper_Omp"/>
    <property type="match status" value="1"/>
</dbReference>
<dbReference type="SUPFAM" id="SSF103088">
    <property type="entry name" value="OmpA-like"/>
    <property type="match status" value="1"/>
</dbReference>
<evidence type="ECO:0000256" key="1">
    <source>
        <dbReference type="ARBA" id="ARBA00004442"/>
    </source>
</evidence>
<evidence type="ECO:0000256" key="2">
    <source>
        <dbReference type="ARBA" id="ARBA00023136"/>
    </source>
</evidence>
<evidence type="ECO:0000313" key="4">
    <source>
        <dbReference type="EMBL" id="TFH95574.1"/>
    </source>
</evidence>
<dbReference type="PANTHER" id="PTHR30329:SF21">
    <property type="entry name" value="LIPOPROTEIN YIAD-RELATED"/>
    <property type="match status" value="1"/>
</dbReference>
<dbReference type="InterPro" id="IPR006665">
    <property type="entry name" value="OmpA-like"/>
</dbReference>
<accession>A0A4Y8WPJ9</accession>
<dbReference type="OrthoDB" id="9782229at2"/>
<name>A0A4Y8WPJ9_9PORP</name>
<dbReference type="Pfam" id="PF00691">
    <property type="entry name" value="OmpA"/>
    <property type="match status" value="1"/>
</dbReference>
<dbReference type="RefSeq" id="WP_018358154.1">
    <property type="nucleotide sequence ID" value="NZ_CP197400.1"/>
</dbReference>
<gene>
    <name evidence="4" type="ORF">E4P47_04155</name>
</gene>
<dbReference type="InterPro" id="IPR050330">
    <property type="entry name" value="Bact_OuterMem_StrucFunc"/>
</dbReference>